<dbReference type="Proteomes" id="UP000224413">
    <property type="component" value="Unassembled WGS sequence"/>
</dbReference>
<sequence length="53" mass="6332">MGKLNFTFNNIQKDYIQMLVGRKRPSWAPVKRNLFRAPHRPGAFFTHTETQER</sequence>
<name>A0A9X6WVB9_BACCE</name>
<evidence type="ECO:0000313" key="1">
    <source>
        <dbReference type="EMBL" id="PFK05220.1"/>
    </source>
</evidence>
<evidence type="ECO:0000313" key="2">
    <source>
        <dbReference type="Proteomes" id="UP000224413"/>
    </source>
</evidence>
<dbReference type="AlphaFoldDB" id="A0A9X6WVB9"/>
<comment type="caution">
    <text evidence="1">The sequence shown here is derived from an EMBL/GenBank/DDBJ whole genome shotgun (WGS) entry which is preliminary data.</text>
</comment>
<gene>
    <name evidence="1" type="ORF">COI98_30985</name>
</gene>
<reference evidence="1 2" key="1">
    <citation type="submission" date="2017-09" db="EMBL/GenBank/DDBJ databases">
        <title>Large-scale bioinformatics analysis of Bacillus genomes uncovers conserved roles of natural products in bacterial physiology.</title>
        <authorList>
            <consortium name="Agbiome Team Llc"/>
            <person name="Bleich R.M."/>
            <person name="Grubbs K.J."/>
            <person name="Santa Maria K.C."/>
            <person name="Allen S.E."/>
            <person name="Farag S."/>
            <person name="Shank E.A."/>
            <person name="Bowers A."/>
        </authorList>
    </citation>
    <scope>NUCLEOTIDE SEQUENCE [LARGE SCALE GENOMIC DNA]</scope>
    <source>
        <strain evidence="1 2">AFS083741</strain>
    </source>
</reference>
<feature type="non-terminal residue" evidence="1">
    <location>
        <position position="53"/>
    </location>
</feature>
<protein>
    <submittedName>
        <fullName evidence="1">Phage tail protein</fullName>
    </submittedName>
</protein>
<organism evidence="1 2">
    <name type="scientific">Bacillus cereus</name>
    <dbReference type="NCBI Taxonomy" id="1396"/>
    <lineage>
        <taxon>Bacteria</taxon>
        <taxon>Bacillati</taxon>
        <taxon>Bacillota</taxon>
        <taxon>Bacilli</taxon>
        <taxon>Bacillales</taxon>
        <taxon>Bacillaceae</taxon>
        <taxon>Bacillus</taxon>
        <taxon>Bacillus cereus group</taxon>
    </lineage>
</organism>
<accession>A0A9X6WVB9</accession>
<proteinExistence type="predicted"/>
<dbReference type="EMBL" id="NUWJ01000380">
    <property type="protein sequence ID" value="PFK05220.1"/>
    <property type="molecule type" value="Genomic_DNA"/>
</dbReference>